<dbReference type="EMBL" id="QKKF02025899">
    <property type="protein sequence ID" value="RZF36772.1"/>
    <property type="molecule type" value="Genomic_DNA"/>
</dbReference>
<keyword evidence="7" id="KW-0325">Glycoprotein</keyword>
<keyword evidence="12" id="KW-1185">Reference proteome</keyword>
<sequence length="313" mass="36090">MMNLLLSILILLVTIICESRLSQAASGEWMPVVLWHGMGDCCCNPLSLGKIEKVIRKTLGNETNKNEVYIHSIKIGSNAFEDTLNGYFKNVNEQVEEACQHIRNDPKLASGYNAIGFSQGSQFLRALAQRCPGPNMNNLISIGGQHQGVFGLPHCEYPDIKYCDYIRKILDVGAYWSWVQAKFVQAEYWHDPYNEEKYIEGSVFLADINNEKQLNRSYITNLRKLKNFVMVKFNQDTMVIPRESEWFGFYTPGQGVNITSLRESRLYIEDRLGLRKMDKAGKLHFLEVDGDHLQFHMEWFIDNIINKYLRVTT</sequence>
<proteinExistence type="inferred from homology"/>
<comment type="catalytic activity">
    <reaction evidence="9">
        <text>S-hexadecanoyl-L-cysteinyl-[protein] + H2O = L-cysteinyl-[protein] + hexadecanoate + H(+)</text>
        <dbReference type="Rhea" id="RHEA:19233"/>
        <dbReference type="Rhea" id="RHEA-COMP:10131"/>
        <dbReference type="Rhea" id="RHEA-COMP:11032"/>
        <dbReference type="ChEBI" id="CHEBI:7896"/>
        <dbReference type="ChEBI" id="CHEBI:15377"/>
        <dbReference type="ChEBI" id="CHEBI:15378"/>
        <dbReference type="ChEBI" id="CHEBI:29950"/>
        <dbReference type="ChEBI" id="CHEBI:74151"/>
        <dbReference type="EC" id="3.1.2.22"/>
    </reaction>
    <physiologicalReaction direction="left-to-right" evidence="9">
        <dbReference type="Rhea" id="RHEA:19234"/>
    </physiologicalReaction>
</comment>
<dbReference type="GO" id="GO:0006898">
    <property type="term" value="P:receptor-mediated endocytosis"/>
    <property type="evidence" value="ECO:0007669"/>
    <property type="project" value="TreeGrafter"/>
</dbReference>
<keyword evidence="4 10" id="KW-0732">Signal</keyword>
<dbReference type="SUPFAM" id="SSF53474">
    <property type="entry name" value="alpha/beta-Hydrolases"/>
    <property type="match status" value="1"/>
</dbReference>
<evidence type="ECO:0000256" key="5">
    <source>
        <dbReference type="ARBA" id="ARBA00022801"/>
    </source>
</evidence>
<evidence type="ECO:0000256" key="9">
    <source>
        <dbReference type="ARBA" id="ARBA00047409"/>
    </source>
</evidence>
<evidence type="ECO:0000256" key="7">
    <source>
        <dbReference type="ARBA" id="ARBA00023180"/>
    </source>
</evidence>
<evidence type="ECO:0000256" key="3">
    <source>
        <dbReference type="ARBA" id="ARBA00014212"/>
    </source>
</evidence>
<dbReference type="InterPro" id="IPR029058">
    <property type="entry name" value="AB_hydrolase_fold"/>
</dbReference>
<gene>
    <name evidence="11" type="ORF">LSTR_LSTR005085</name>
</gene>
<evidence type="ECO:0000313" key="12">
    <source>
        <dbReference type="Proteomes" id="UP000291343"/>
    </source>
</evidence>
<evidence type="ECO:0000256" key="2">
    <source>
        <dbReference type="ARBA" id="ARBA00012423"/>
    </source>
</evidence>
<dbReference type="PRINTS" id="PR00414">
    <property type="entry name" value="PPTHIESTRASE"/>
</dbReference>
<feature type="signal peptide" evidence="10">
    <location>
        <begin position="1"/>
        <end position="24"/>
    </location>
</feature>
<dbReference type="STRING" id="195883.A0A482WU14"/>
<dbReference type="FunFam" id="3.40.50.1820:FF:000107">
    <property type="entry name" value="Palmitoyl-protein thioesterase 1"/>
    <property type="match status" value="1"/>
</dbReference>
<feature type="chain" id="PRO_5019725089" description="Palmitoyl-protein thioesterase 1" evidence="10">
    <location>
        <begin position="25"/>
        <end position="313"/>
    </location>
</feature>
<evidence type="ECO:0000256" key="10">
    <source>
        <dbReference type="SAM" id="SignalP"/>
    </source>
</evidence>
<dbReference type="AlphaFoldDB" id="A0A482WU14"/>
<dbReference type="Pfam" id="PF02089">
    <property type="entry name" value="Palm_thioest"/>
    <property type="match status" value="1"/>
</dbReference>
<dbReference type="InterPro" id="IPR002472">
    <property type="entry name" value="Palm_thioest"/>
</dbReference>
<keyword evidence="6" id="KW-1015">Disulfide bond</keyword>
<dbReference type="PANTHER" id="PTHR11247:SF8">
    <property type="entry name" value="PALMITOYL-PROTEIN THIOESTERASE 1"/>
    <property type="match status" value="1"/>
</dbReference>
<keyword evidence="5" id="KW-0378">Hydrolase</keyword>
<dbReference type="EC" id="3.1.2.22" evidence="2"/>
<name>A0A482WU14_LAOST</name>
<evidence type="ECO:0000256" key="6">
    <source>
        <dbReference type="ARBA" id="ARBA00023157"/>
    </source>
</evidence>
<dbReference type="FunCoup" id="A0A482WU14">
    <property type="interactions" value="1486"/>
</dbReference>
<reference evidence="11 12" key="1">
    <citation type="journal article" date="2017" name="Gigascience">
        <title>Genome sequence of the small brown planthopper, Laodelphax striatellus.</title>
        <authorList>
            <person name="Zhu J."/>
            <person name="Jiang F."/>
            <person name="Wang X."/>
            <person name="Yang P."/>
            <person name="Bao Y."/>
            <person name="Zhao W."/>
            <person name="Wang W."/>
            <person name="Lu H."/>
            <person name="Wang Q."/>
            <person name="Cui N."/>
            <person name="Li J."/>
            <person name="Chen X."/>
            <person name="Luo L."/>
            <person name="Yu J."/>
            <person name="Kang L."/>
            <person name="Cui F."/>
        </authorList>
    </citation>
    <scope>NUCLEOTIDE SEQUENCE [LARGE SCALE GENOMIC DNA]</scope>
    <source>
        <strain evidence="11">Lst14</strain>
    </source>
</reference>
<comment type="caution">
    <text evidence="11">The sequence shown here is derived from an EMBL/GenBank/DDBJ whole genome shotgun (WGS) entry which is preliminary data.</text>
</comment>
<evidence type="ECO:0000256" key="1">
    <source>
        <dbReference type="ARBA" id="ARBA00010758"/>
    </source>
</evidence>
<evidence type="ECO:0000313" key="11">
    <source>
        <dbReference type="EMBL" id="RZF36772.1"/>
    </source>
</evidence>
<protein>
    <recommendedName>
        <fullName evidence="3">Palmitoyl-protein thioesterase 1</fullName>
        <ecNumber evidence="2">3.1.2.22</ecNumber>
    </recommendedName>
    <alternativeName>
        <fullName evidence="8">Palmitoyl-protein hydrolase 1</fullName>
    </alternativeName>
</protein>
<dbReference type="Proteomes" id="UP000291343">
    <property type="component" value="Unassembled WGS sequence"/>
</dbReference>
<dbReference type="SMR" id="A0A482WU14"/>
<dbReference type="InParanoid" id="A0A482WU14"/>
<dbReference type="PANTHER" id="PTHR11247">
    <property type="entry name" value="PALMITOYL-PROTEIN THIOESTERASE/DOLICHYLDIPHOSPHATASE 1"/>
    <property type="match status" value="1"/>
</dbReference>
<dbReference type="Gene3D" id="3.40.50.1820">
    <property type="entry name" value="alpha/beta hydrolase"/>
    <property type="match status" value="1"/>
</dbReference>
<organism evidence="11 12">
    <name type="scientific">Laodelphax striatellus</name>
    <name type="common">Small brown planthopper</name>
    <name type="synonym">Delphax striatella</name>
    <dbReference type="NCBI Taxonomy" id="195883"/>
    <lineage>
        <taxon>Eukaryota</taxon>
        <taxon>Metazoa</taxon>
        <taxon>Ecdysozoa</taxon>
        <taxon>Arthropoda</taxon>
        <taxon>Hexapoda</taxon>
        <taxon>Insecta</taxon>
        <taxon>Pterygota</taxon>
        <taxon>Neoptera</taxon>
        <taxon>Paraneoptera</taxon>
        <taxon>Hemiptera</taxon>
        <taxon>Auchenorrhyncha</taxon>
        <taxon>Fulgoroidea</taxon>
        <taxon>Delphacidae</taxon>
        <taxon>Criomorphinae</taxon>
        <taxon>Laodelphax</taxon>
    </lineage>
</organism>
<accession>A0A482WU14</accession>
<evidence type="ECO:0000256" key="8">
    <source>
        <dbReference type="ARBA" id="ARBA00031934"/>
    </source>
</evidence>
<evidence type="ECO:0000256" key="4">
    <source>
        <dbReference type="ARBA" id="ARBA00022729"/>
    </source>
</evidence>
<comment type="similarity">
    <text evidence="1">Belongs to the palmitoyl-protein thioesterase family.</text>
</comment>
<dbReference type="GO" id="GO:0005764">
    <property type="term" value="C:lysosome"/>
    <property type="evidence" value="ECO:0007669"/>
    <property type="project" value="TreeGrafter"/>
</dbReference>
<dbReference type="GO" id="GO:0008474">
    <property type="term" value="F:palmitoyl-(protein) hydrolase activity"/>
    <property type="evidence" value="ECO:0007669"/>
    <property type="project" value="UniProtKB-EC"/>
</dbReference>
<dbReference type="OrthoDB" id="10263094at2759"/>